<dbReference type="PRINTS" id="PR00344">
    <property type="entry name" value="BCTRLSENSOR"/>
</dbReference>
<evidence type="ECO:0000256" key="9">
    <source>
        <dbReference type="ARBA" id="ARBA00023012"/>
    </source>
</evidence>
<sequence>MMASSPRRRSPARRRLRRLQLRLTAAYTLITVVGLACLSWVVIRTDDRAREDAEYDEMRRRASVAASLVYYEDDRIRLDGLQDDEATTGTPQIMVLEKRPDGGPVTVFRGRTTQFAVAPGAIDSVARSAMEAEGPVRAGARDRSGEPVRLLAVPFYHDATDEVAGAAVAVGDPEHGAAEHRSLVVSLIVGAGALTALAAVTGHVLSGRSMRPAWQTLEQQERLLADAAHELRTPVAVMRGSVEVAAGAPGGALDAHLPRIRRAADRMADVVENLLARGRLEAAVDTVRTEPLRLDQLVEEVCAELPESGPRPRLRLEESVTEADAALVRVAVRNLVDNAVRHGRASGAPDGAELVVTVRGPEVWVADRGPGVDPDRLPELMERFSSPGGGTGIGLSLVRRIAEVHRGKLTVRARPGGGAEFVLRLAPDRSRTGRRRGGGPALTIRS</sequence>
<dbReference type="InterPro" id="IPR003661">
    <property type="entry name" value="HisK_dim/P_dom"/>
</dbReference>
<dbReference type="KEGG" id="sgb:WQO_00780"/>
<organism evidence="13 14">
    <name type="scientific">Streptomyces globisporus C-1027</name>
    <dbReference type="NCBI Taxonomy" id="1172567"/>
    <lineage>
        <taxon>Bacteria</taxon>
        <taxon>Bacillati</taxon>
        <taxon>Actinomycetota</taxon>
        <taxon>Actinomycetes</taxon>
        <taxon>Kitasatosporales</taxon>
        <taxon>Streptomycetaceae</taxon>
        <taxon>Streptomyces</taxon>
    </lineage>
</organism>
<protein>
    <recommendedName>
        <fullName evidence="3">histidine kinase</fullName>
        <ecNumber evidence="3">2.7.13.3</ecNumber>
    </recommendedName>
</protein>
<reference evidence="13 14" key="1">
    <citation type="journal article" date="2012" name="J. Bacteriol.">
        <title>Draft genome sequence of Streptomyces globisporus C-1027, which produces an antitumor antibiotic consisting of a nine-membered enediyne with a chromoprotein.</title>
        <authorList>
            <person name="Wang L."/>
            <person name="Wang S."/>
            <person name="He Q."/>
            <person name="Yu T."/>
            <person name="Li Q."/>
            <person name="Hong B."/>
        </authorList>
    </citation>
    <scope>NUCLEOTIDE SEQUENCE [LARGE SCALE GENOMIC DNA]</scope>
    <source>
        <strain evidence="13 14">C-1027</strain>
    </source>
</reference>
<dbReference type="InterPro" id="IPR036097">
    <property type="entry name" value="HisK_dim/P_sf"/>
</dbReference>
<dbReference type="Gene3D" id="1.10.287.130">
    <property type="match status" value="1"/>
</dbReference>
<feature type="domain" description="Histidine kinase" evidence="12">
    <location>
        <begin position="226"/>
        <end position="429"/>
    </location>
</feature>
<feature type="transmembrane region" description="Helical" evidence="11">
    <location>
        <begin position="21"/>
        <end position="43"/>
    </location>
</feature>
<keyword evidence="4" id="KW-0597">Phosphoprotein</keyword>
<dbReference type="InterPro" id="IPR004358">
    <property type="entry name" value="Sig_transdc_His_kin-like_C"/>
</dbReference>
<keyword evidence="8 11" id="KW-1133">Transmembrane helix</keyword>
<dbReference type="SUPFAM" id="SSF47384">
    <property type="entry name" value="Homodimeric domain of signal transducing histidine kinase"/>
    <property type="match status" value="1"/>
</dbReference>
<evidence type="ECO:0000313" key="13">
    <source>
        <dbReference type="EMBL" id="ALU97876.1"/>
    </source>
</evidence>
<name>A0A0U3DBM3_STRGL</name>
<keyword evidence="9" id="KW-0902">Two-component regulatory system</keyword>
<evidence type="ECO:0000256" key="8">
    <source>
        <dbReference type="ARBA" id="ARBA00022989"/>
    </source>
</evidence>
<dbReference type="SUPFAM" id="SSF55874">
    <property type="entry name" value="ATPase domain of HSP90 chaperone/DNA topoisomerase II/histidine kinase"/>
    <property type="match status" value="1"/>
</dbReference>
<dbReference type="Gene3D" id="3.30.565.10">
    <property type="entry name" value="Histidine kinase-like ATPase, C-terminal domain"/>
    <property type="match status" value="1"/>
</dbReference>
<comment type="catalytic activity">
    <reaction evidence="1">
        <text>ATP + protein L-histidine = ADP + protein N-phospho-L-histidine.</text>
        <dbReference type="EC" id="2.7.13.3"/>
    </reaction>
</comment>
<dbReference type="EC" id="2.7.13.3" evidence="3"/>
<keyword evidence="6 11" id="KW-0812">Transmembrane</keyword>
<dbReference type="Pfam" id="PF02518">
    <property type="entry name" value="HATPase_c"/>
    <property type="match status" value="1"/>
</dbReference>
<dbReference type="Proteomes" id="UP000064183">
    <property type="component" value="Chromosome"/>
</dbReference>
<dbReference type="CDD" id="cd00082">
    <property type="entry name" value="HisKA"/>
    <property type="match status" value="1"/>
</dbReference>
<dbReference type="CDD" id="cd00075">
    <property type="entry name" value="HATPase"/>
    <property type="match status" value="1"/>
</dbReference>
<dbReference type="SMART" id="SM00388">
    <property type="entry name" value="HisKA"/>
    <property type="match status" value="1"/>
</dbReference>
<dbReference type="InterPro" id="IPR050428">
    <property type="entry name" value="TCS_sensor_his_kinase"/>
</dbReference>
<dbReference type="EMBL" id="CP013738">
    <property type="protein sequence ID" value="ALU97876.1"/>
    <property type="molecule type" value="Genomic_DNA"/>
</dbReference>
<dbReference type="InterPro" id="IPR003594">
    <property type="entry name" value="HATPase_dom"/>
</dbReference>
<keyword evidence="5" id="KW-0808">Transferase</keyword>
<dbReference type="InterPro" id="IPR036890">
    <property type="entry name" value="HATPase_C_sf"/>
</dbReference>
<evidence type="ECO:0000256" key="7">
    <source>
        <dbReference type="ARBA" id="ARBA00022777"/>
    </source>
</evidence>
<dbReference type="GO" id="GO:0005886">
    <property type="term" value="C:plasma membrane"/>
    <property type="evidence" value="ECO:0007669"/>
    <property type="project" value="UniProtKB-SubCell"/>
</dbReference>
<evidence type="ECO:0000313" key="14">
    <source>
        <dbReference type="Proteomes" id="UP000064183"/>
    </source>
</evidence>
<dbReference type="SMART" id="SM00387">
    <property type="entry name" value="HATPase_c"/>
    <property type="match status" value="1"/>
</dbReference>
<dbReference type="STRING" id="1172567.WQO_00780"/>
<dbReference type="AlphaFoldDB" id="A0A0U3DBM3"/>
<proteinExistence type="predicted"/>
<dbReference type="PANTHER" id="PTHR45436">
    <property type="entry name" value="SENSOR HISTIDINE KINASE YKOH"/>
    <property type="match status" value="1"/>
</dbReference>
<dbReference type="PANTHER" id="PTHR45436:SF5">
    <property type="entry name" value="SENSOR HISTIDINE KINASE TRCS"/>
    <property type="match status" value="1"/>
</dbReference>
<evidence type="ECO:0000256" key="6">
    <source>
        <dbReference type="ARBA" id="ARBA00022692"/>
    </source>
</evidence>
<evidence type="ECO:0000256" key="5">
    <source>
        <dbReference type="ARBA" id="ARBA00022679"/>
    </source>
</evidence>
<evidence type="ECO:0000256" key="1">
    <source>
        <dbReference type="ARBA" id="ARBA00000085"/>
    </source>
</evidence>
<dbReference type="GO" id="GO:0000155">
    <property type="term" value="F:phosphorelay sensor kinase activity"/>
    <property type="evidence" value="ECO:0007669"/>
    <property type="project" value="InterPro"/>
</dbReference>
<keyword evidence="7 13" id="KW-0418">Kinase</keyword>
<dbReference type="Pfam" id="PF00512">
    <property type="entry name" value="HisKA"/>
    <property type="match status" value="1"/>
</dbReference>
<keyword evidence="10 11" id="KW-0472">Membrane</keyword>
<gene>
    <name evidence="13" type="ORF">WQO_00780</name>
</gene>
<dbReference type="PROSITE" id="PS50109">
    <property type="entry name" value="HIS_KIN"/>
    <property type="match status" value="1"/>
</dbReference>
<evidence type="ECO:0000256" key="11">
    <source>
        <dbReference type="SAM" id="Phobius"/>
    </source>
</evidence>
<evidence type="ECO:0000256" key="3">
    <source>
        <dbReference type="ARBA" id="ARBA00012438"/>
    </source>
</evidence>
<evidence type="ECO:0000256" key="2">
    <source>
        <dbReference type="ARBA" id="ARBA00004236"/>
    </source>
</evidence>
<dbReference type="InterPro" id="IPR005467">
    <property type="entry name" value="His_kinase_dom"/>
</dbReference>
<comment type="subcellular location">
    <subcellularLocation>
        <location evidence="2">Cell membrane</location>
    </subcellularLocation>
</comment>
<evidence type="ECO:0000256" key="4">
    <source>
        <dbReference type="ARBA" id="ARBA00022553"/>
    </source>
</evidence>
<evidence type="ECO:0000259" key="12">
    <source>
        <dbReference type="PROSITE" id="PS50109"/>
    </source>
</evidence>
<evidence type="ECO:0000256" key="10">
    <source>
        <dbReference type="ARBA" id="ARBA00023136"/>
    </source>
</evidence>
<accession>A0A0U3DBM3</accession>